<dbReference type="AlphaFoldDB" id="A0A6H9UVY9"/>
<name>A0A6H9UVY9_9ACTN</name>
<dbReference type="InterPro" id="IPR006342">
    <property type="entry name" value="FkbM_mtfrase"/>
</dbReference>
<accession>A0A6H9UVY9</accession>
<dbReference type="NCBIfam" id="TIGR01444">
    <property type="entry name" value="fkbM_fam"/>
    <property type="match status" value="1"/>
</dbReference>
<dbReference type="GO" id="GO:0032259">
    <property type="term" value="P:methylation"/>
    <property type="evidence" value="ECO:0007669"/>
    <property type="project" value="UniProtKB-KW"/>
</dbReference>
<evidence type="ECO:0000313" key="2">
    <source>
        <dbReference type="Proteomes" id="UP000442707"/>
    </source>
</evidence>
<organism evidence="1 2">
    <name type="scientific">Streptomyces luteolifulvus</name>
    <dbReference type="NCBI Taxonomy" id="2615112"/>
    <lineage>
        <taxon>Bacteria</taxon>
        <taxon>Bacillati</taxon>
        <taxon>Actinomycetota</taxon>
        <taxon>Actinomycetes</taxon>
        <taxon>Kitasatosporales</taxon>
        <taxon>Streptomycetaceae</taxon>
        <taxon>Streptomyces</taxon>
    </lineage>
</organism>
<keyword evidence="2" id="KW-1185">Reference proteome</keyword>
<keyword evidence="1" id="KW-0808">Transferase</keyword>
<dbReference type="EMBL" id="VZRB01000019">
    <property type="protein sequence ID" value="KAB1143529.1"/>
    <property type="molecule type" value="Genomic_DNA"/>
</dbReference>
<comment type="caution">
    <text evidence="1">The sequence shown here is derived from an EMBL/GenBank/DDBJ whole genome shotgun (WGS) entry which is preliminary data.</text>
</comment>
<protein>
    <submittedName>
        <fullName evidence="1">FkbM family methyltransferase</fullName>
    </submittedName>
</protein>
<keyword evidence="1" id="KW-0489">Methyltransferase</keyword>
<gene>
    <name evidence="1" type="ORF">F7R91_25690</name>
</gene>
<proteinExistence type="predicted"/>
<evidence type="ECO:0000313" key="1">
    <source>
        <dbReference type="EMBL" id="KAB1143529.1"/>
    </source>
</evidence>
<sequence>MLWSRSSRVEFAAASSGGRGWSKKNREVKAVRIFLDVGAHYGESLDVALDPRWGFEKICSFEPAHSCQRVLRGFRDERVRVVPAGLSRATGSATLFGAGLGGASVYADKVNLGGDIEQETVSLVRATDWVLANTSDGDEIYLKLNCEGSECDVLEDLLDSGAISRITSIYVDFDVRKIPSQAHRQTAVEERLRERRRHFVTRDVLSSPGGPRAVREWLTMVSDHTPSASGRLRYRLGLHRPRSIWLASVVVRLVLVAKAVLPRAMYVQAARCIRRLGVVVQATPAGPLPTGLKWNGRRSLRRGK</sequence>
<dbReference type="Proteomes" id="UP000442707">
    <property type="component" value="Unassembled WGS sequence"/>
</dbReference>
<dbReference type="SUPFAM" id="SSF53335">
    <property type="entry name" value="S-adenosyl-L-methionine-dependent methyltransferases"/>
    <property type="match status" value="1"/>
</dbReference>
<dbReference type="InterPro" id="IPR029063">
    <property type="entry name" value="SAM-dependent_MTases_sf"/>
</dbReference>
<reference evidence="1 2" key="1">
    <citation type="submission" date="2019-09" db="EMBL/GenBank/DDBJ databases">
        <title>Screening of Novel Bioactive Compounds from Soil-Associated.</title>
        <authorList>
            <person name="Zhao S."/>
        </authorList>
    </citation>
    <scope>NUCLEOTIDE SEQUENCE [LARGE SCALE GENOMIC DNA]</scope>
    <source>
        <strain evidence="1 2">HIT-DPA4</strain>
    </source>
</reference>
<dbReference type="Gene3D" id="3.40.50.150">
    <property type="entry name" value="Vaccinia Virus protein VP39"/>
    <property type="match status" value="1"/>
</dbReference>
<dbReference type="GO" id="GO:0008168">
    <property type="term" value="F:methyltransferase activity"/>
    <property type="evidence" value="ECO:0007669"/>
    <property type="project" value="UniProtKB-KW"/>
</dbReference>